<proteinExistence type="inferred from homology"/>
<dbReference type="InterPro" id="IPR001482">
    <property type="entry name" value="T2SS/T4SS_dom"/>
</dbReference>
<dbReference type="InterPro" id="IPR027417">
    <property type="entry name" value="P-loop_NTPase"/>
</dbReference>
<sequence>MGLFDGAEKLAKLDLPPGFSATDLDHVLQRAHAMGISDLTFQSRDYLFGHDQGTWVRLNDRRLEHRELEQALTQLYGSATGSARLLDRDALDFAAVLQESPGSESWIRYRTNATLGYINGQTKGFSITMRRIPGVPPKFEDLPLPAELRENFLIAEGLAAVIGTTGSGKTTLLAAANRARLEGDKPVRILIYEDTQEYIYDGLAAGRMPEPVQVIIGDHLKSYEQAGPNAMRRKGDVIIVGETRDRPSMTACFEMAATGHATYHTSHTKTPDTYFTRTVNMFPEDVQPDRASQLLEVCRLIVGQKLYRGTDGRKHALQSWVVLDRECVEKLESVEFKDRARLIRGVVEAREASFRLQALPEVREGLITFRTFRDLTGMTAPEGIEFLRHHGIDAQKLPANEFAMKAAA</sequence>
<gene>
    <name evidence="3" type="ORF">LMG3415_05085</name>
</gene>
<name>A0ABM8LL09_9BURK</name>
<comment type="caution">
    <text evidence="3">The sequence shown here is derived from an EMBL/GenBank/DDBJ whole genome shotgun (WGS) entry which is preliminary data.</text>
</comment>
<dbReference type="Proteomes" id="UP000507140">
    <property type="component" value="Unassembled WGS sequence"/>
</dbReference>
<feature type="domain" description="Bacterial type II secretion system protein E" evidence="2">
    <location>
        <begin position="155"/>
        <end position="317"/>
    </location>
</feature>
<accession>A0ABM8LL09</accession>
<dbReference type="SUPFAM" id="SSF52540">
    <property type="entry name" value="P-loop containing nucleoside triphosphate hydrolases"/>
    <property type="match status" value="1"/>
</dbReference>
<dbReference type="EMBL" id="CADIKR010000008">
    <property type="protein sequence ID" value="CAB3913182.1"/>
    <property type="molecule type" value="Genomic_DNA"/>
</dbReference>
<dbReference type="RefSeq" id="WP_042797626.1">
    <property type="nucleotide sequence ID" value="NZ_CADIKR010000008.1"/>
</dbReference>
<reference evidence="3 4" key="1">
    <citation type="submission" date="2020-04" db="EMBL/GenBank/DDBJ databases">
        <authorList>
            <person name="De Canck E."/>
        </authorList>
    </citation>
    <scope>NUCLEOTIDE SEQUENCE [LARGE SCALE GENOMIC DNA]</scope>
    <source>
        <strain evidence="3 4">LMG 3415</strain>
    </source>
</reference>
<dbReference type="PANTHER" id="PTHR30486:SF6">
    <property type="entry name" value="TYPE IV PILUS RETRACTATION ATPASE PILT"/>
    <property type="match status" value="1"/>
</dbReference>
<organism evidence="3 4">
    <name type="scientific">Achromobacter mucicolens</name>
    <dbReference type="NCBI Taxonomy" id="1389922"/>
    <lineage>
        <taxon>Bacteria</taxon>
        <taxon>Pseudomonadati</taxon>
        <taxon>Pseudomonadota</taxon>
        <taxon>Betaproteobacteria</taxon>
        <taxon>Burkholderiales</taxon>
        <taxon>Alcaligenaceae</taxon>
        <taxon>Achromobacter</taxon>
    </lineage>
</organism>
<dbReference type="Gene3D" id="3.40.50.300">
    <property type="entry name" value="P-loop containing nucleotide triphosphate hydrolases"/>
    <property type="match status" value="1"/>
</dbReference>
<evidence type="ECO:0000313" key="4">
    <source>
        <dbReference type="Proteomes" id="UP000507140"/>
    </source>
</evidence>
<evidence type="ECO:0000313" key="3">
    <source>
        <dbReference type="EMBL" id="CAB3913182.1"/>
    </source>
</evidence>
<dbReference type="InterPro" id="IPR050921">
    <property type="entry name" value="T4SS_GSP_E_ATPase"/>
</dbReference>
<keyword evidence="4" id="KW-1185">Reference proteome</keyword>
<evidence type="ECO:0000259" key="2">
    <source>
        <dbReference type="Pfam" id="PF00437"/>
    </source>
</evidence>
<protein>
    <recommendedName>
        <fullName evidence="2">Bacterial type II secretion system protein E domain-containing protein</fullName>
    </recommendedName>
</protein>
<comment type="similarity">
    <text evidence="1">Belongs to the GSP E family.</text>
</comment>
<evidence type="ECO:0000256" key="1">
    <source>
        <dbReference type="ARBA" id="ARBA00006611"/>
    </source>
</evidence>
<dbReference type="Gene3D" id="3.30.450.90">
    <property type="match status" value="1"/>
</dbReference>
<dbReference type="PANTHER" id="PTHR30486">
    <property type="entry name" value="TWITCHING MOTILITY PROTEIN PILT"/>
    <property type="match status" value="1"/>
</dbReference>
<dbReference type="Pfam" id="PF00437">
    <property type="entry name" value="T2SSE"/>
    <property type="match status" value="1"/>
</dbReference>